<evidence type="ECO:0000256" key="2">
    <source>
        <dbReference type="ARBA" id="ARBA00022603"/>
    </source>
</evidence>
<dbReference type="GO" id="GO:0044027">
    <property type="term" value="P:negative regulation of gene expression via chromosomal CpG island methylation"/>
    <property type="evidence" value="ECO:0007669"/>
    <property type="project" value="TreeGrafter"/>
</dbReference>
<comment type="catalytic activity">
    <reaction evidence="6">
        <text>a 2'-deoxycytidine in DNA + S-adenosyl-L-methionine = a 5-methyl-2'-deoxycytidine in DNA + S-adenosyl-L-homocysteine + H(+)</text>
        <dbReference type="Rhea" id="RHEA:13681"/>
        <dbReference type="Rhea" id="RHEA-COMP:11369"/>
        <dbReference type="Rhea" id="RHEA-COMP:11370"/>
        <dbReference type="ChEBI" id="CHEBI:15378"/>
        <dbReference type="ChEBI" id="CHEBI:57856"/>
        <dbReference type="ChEBI" id="CHEBI:59789"/>
        <dbReference type="ChEBI" id="CHEBI:85452"/>
        <dbReference type="ChEBI" id="CHEBI:85454"/>
        <dbReference type="EC" id="2.1.1.37"/>
    </reaction>
</comment>
<proteinExistence type="inferred from homology"/>
<dbReference type="OrthoDB" id="32195at2"/>
<dbReference type="GO" id="GO:0032259">
    <property type="term" value="P:methylation"/>
    <property type="evidence" value="ECO:0007669"/>
    <property type="project" value="UniProtKB-KW"/>
</dbReference>
<protein>
    <recommendedName>
        <fullName evidence="1">DNA (cytosine-5-)-methyltransferase</fullName>
        <ecNumber evidence="1">2.1.1.37</ecNumber>
    </recommendedName>
</protein>
<dbReference type="SUPFAM" id="SSF53335">
    <property type="entry name" value="S-adenosyl-L-methionine-dependent methyltransferases"/>
    <property type="match status" value="1"/>
</dbReference>
<sequence length="465" mass="54453">MLDFYYKYYNNRFALKSRELSKEIDSVFLLKGIKPTSTSEIVINKKYKEILGNDLFSELNNLYYTIQSYFGEDPFLSRYLDKNKTFDNETEFHFADFFCGAGGLSEGIIQAGFSPVFVNDHNKSALETYYFNHNLPLDNFFGGDIENLTIELDNFRHLFRNIRLVAGGPPCQGFSMANRQPLKDDPRNSLYRFYLTMISVIRPDWFIMENVKGMKNKESEIESDIRKIAGQEYEFFPMVLNAKDFGIPQNRERYFLIGNRIGISPLEMQMKFNVISNGYKPYVLKDALFGLPEISTNPHIKSSHLDSEKHGYTTRKFMIKSNKYISEINSYREVQYLLNHKSRYNNDNDIEIFSRLLPGEDSTAESIQDILKYKNREEIFKDKYKKLRSDEICKTITSHMRLDCHMYIHPTQARGLSPREAARVQTFPDDYFFRGSLNDWYYQIGNAVPVKLAKVIATTIKSFYE</sequence>
<dbReference type="EMBL" id="QICL01000004">
    <property type="protein sequence ID" value="PXV66926.1"/>
    <property type="molecule type" value="Genomic_DNA"/>
</dbReference>
<dbReference type="RefSeq" id="WP_110309881.1">
    <property type="nucleotide sequence ID" value="NZ_QICL01000004.1"/>
</dbReference>
<evidence type="ECO:0000256" key="4">
    <source>
        <dbReference type="ARBA" id="ARBA00022691"/>
    </source>
</evidence>
<keyword evidence="3 7" id="KW-0808">Transferase</keyword>
<comment type="caution">
    <text evidence="9">The sequence shown here is derived from an EMBL/GenBank/DDBJ whole genome shotgun (WGS) entry which is preliminary data.</text>
</comment>
<keyword evidence="10" id="KW-1185">Reference proteome</keyword>
<evidence type="ECO:0000313" key="9">
    <source>
        <dbReference type="EMBL" id="PXV66926.1"/>
    </source>
</evidence>
<dbReference type="AlphaFoldDB" id="A0A2V3PRU7"/>
<accession>A0A2V3PRU7</accession>
<keyword evidence="5" id="KW-0680">Restriction system</keyword>
<evidence type="ECO:0000256" key="7">
    <source>
        <dbReference type="PROSITE-ProRule" id="PRU01016"/>
    </source>
</evidence>
<dbReference type="PANTHER" id="PTHR10629:SF52">
    <property type="entry name" value="DNA (CYTOSINE-5)-METHYLTRANSFERASE 1"/>
    <property type="match status" value="1"/>
</dbReference>
<dbReference type="GO" id="GO:0003677">
    <property type="term" value="F:DNA binding"/>
    <property type="evidence" value="ECO:0007669"/>
    <property type="project" value="TreeGrafter"/>
</dbReference>
<keyword evidence="4 7" id="KW-0949">S-adenosyl-L-methionine</keyword>
<evidence type="ECO:0000256" key="5">
    <source>
        <dbReference type="ARBA" id="ARBA00022747"/>
    </source>
</evidence>
<evidence type="ECO:0000256" key="6">
    <source>
        <dbReference type="ARBA" id="ARBA00047422"/>
    </source>
</evidence>
<dbReference type="NCBIfam" id="TIGR00675">
    <property type="entry name" value="dcm"/>
    <property type="match status" value="1"/>
</dbReference>
<dbReference type="Gene3D" id="3.90.120.10">
    <property type="entry name" value="DNA Methylase, subunit A, domain 2"/>
    <property type="match status" value="1"/>
</dbReference>
<evidence type="ECO:0000256" key="8">
    <source>
        <dbReference type="RuleBase" id="RU000416"/>
    </source>
</evidence>
<evidence type="ECO:0000313" key="10">
    <source>
        <dbReference type="Proteomes" id="UP000247973"/>
    </source>
</evidence>
<dbReference type="InterPro" id="IPR029063">
    <property type="entry name" value="SAM-dependent_MTases_sf"/>
</dbReference>
<dbReference type="InterPro" id="IPR001525">
    <property type="entry name" value="C5_MeTfrase"/>
</dbReference>
<reference evidence="9 10" key="1">
    <citation type="submission" date="2018-03" db="EMBL/GenBank/DDBJ databases">
        <title>Genomic Encyclopedia of Archaeal and Bacterial Type Strains, Phase II (KMG-II): from individual species to whole genera.</title>
        <authorList>
            <person name="Goeker M."/>
        </authorList>
    </citation>
    <scope>NUCLEOTIDE SEQUENCE [LARGE SCALE GENOMIC DNA]</scope>
    <source>
        <strain evidence="9 10">DSM 100214</strain>
    </source>
</reference>
<dbReference type="PRINTS" id="PR00105">
    <property type="entry name" value="C5METTRFRASE"/>
</dbReference>
<dbReference type="Gene3D" id="3.40.50.150">
    <property type="entry name" value="Vaccinia Virus protein VP39"/>
    <property type="match status" value="1"/>
</dbReference>
<dbReference type="EC" id="2.1.1.37" evidence="1"/>
<dbReference type="GO" id="GO:0003886">
    <property type="term" value="F:DNA (cytosine-5-)-methyltransferase activity"/>
    <property type="evidence" value="ECO:0007669"/>
    <property type="project" value="UniProtKB-EC"/>
</dbReference>
<dbReference type="PANTHER" id="PTHR10629">
    <property type="entry name" value="CYTOSINE-SPECIFIC METHYLTRANSFERASE"/>
    <property type="match status" value="1"/>
</dbReference>
<dbReference type="Pfam" id="PF00145">
    <property type="entry name" value="DNA_methylase"/>
    <property type="match status" value="1"/>
</dbReference>
<evidence type="ECO:0000256" key="1">
    <source>
        <dbReference type="ARBA" id="ARBA00011975"/>
    </source>
</evidence>
<feature type="active site" evidence="7">
    <location>
        <position position="171"/>
    </location>
</feature>
<dbReference type="GO" id="GO:0009307">
    <property type="term" value="P:DNA restriction-modification system"/>
    <property type="evidence" value="ECO:0007669"/>
    <property type="project" value="UniProtKB-KW"/>
</dbReference>
<evidence type="ECO:0000256" key="3">
    <source>
        <dbReference type="ARBA" id="ARBA00022679"/>
    </source>
</evidence>
<gene>
    <name evidence="9" type="ORF">CLV62_104188</name>
</gene>
<dbReference type="InterPro" id="IPR050390">
    <property type="entry name" value="C5-Methyltransferase"/>
</dbReference>
<dbReference type="PROSITE" id="PS51679">
    <property type="entry name" value="SAM_MT_C5"/>
    <property type="match status" value="1"/>
</dbReference>
<organism evidence="9 10">
    <name type="scientific">Dysgonomonas alginatilytica</name>
    <dbReference type="NCBI Taxonomy" id="1605892"/>
    <lineage>
        <taxon>Bacteria</taxon>
        <taxon>Pseudomonadati</taxon>
        <taxon>Bacteroidota</taxon>
        <taxon>Bacteroidia</taxon>
        <taxon>Bacteroidales</taxon>
        <taxon>Dysgonomonadaceae</taxon>
        <taxon>Dysgonomonas</taxon>
    </lineage>
</organism>
<dbReference type="Proteomes" id="UP000247973">
    <property type="component" value="Unassembled WGS sequence"/>
</dbReference>
<name>A0A2V3PRU7_9BACT</name>
<keyword evidence="2 7" id="KW-0489">Methyltransferase</keyword>
<comment type="similarity">
    <text evidence="7 8">Belongs to the class I-like SAM-binding methyltransferase superfamily. C5-methyltransferase family.</text>
</comment>